<dbReference type="PRINTS" id="PR01469">
    <property type="entry name" value="CARBMTKINASE"/>
</dbReference>
<keyword evidence="3 6" id="KW-0808">Transferase</keyword>
<dbReference type="Gene3D" id="3.40.1160.10">
    <property type="entry name" value="Acetylglutamate kinase-like"/>
    <property type="match status" value="1"/>
</dbReference>
<comment type="similarity">
    <text evidence="1 6">Belongs to the carbamate kinase family.</text>
</comment>
<evidence type="ECO:0000256" key="1">
    <source>
        <dbReference type="ARBA" id="ARBA00011066"/>
    </source>
</evidence>
<accession>A0ABM8IXI1</accession>
<gene>
    <name evidence="8" type="primary">arcC</name>
    <name evidence="8" type="ORF">PABY_17970</name>
</gene>
<dbReference type="Pfam" id="PF00696">
    <property type="entry name" value="AA_kinase"/>
    <property type="match status" value="1"/>
</dbReference>
<dbReference type="RefSeq" id="WP_338249353.1">
    <property type="nucleotide sequence ID" value="NZ_AP028907.1"/>
</dbReference>
<dbReference type="InterPro" id="IPR001048">
    <property type="entry name" value="Asp/Glu/Uridylate_kinase"/>
</dbReference>
<proteinExistence type="inferred from homology"/>
<sequence>MDRLLVVALGGNAFARKGEGLSSQWRSVRIAAEAVAGLVEKGYRVVVTHGNGPQVGALLEWMYRASRSPGEPLSMDVAVAMTQGWLGYMLQQAIGNALEERGRPRRVAALVTQVLVSRSDPAFREPSKPIGPYYARDEAERLARETGWVFRPDPRGGYRRVVPSPRPASVVELEAVRTLLEAGYVVIAAGGGGVPVVRSRAWLHGVEAVVDKDYASSLLAQALGAQALLILTDVPYVYRNYGRPGQKPLERLTASEARRLLEEGEFPPGSMGPKVEAAVEFVEARARAGCMDCYAAIGRLEDAALVAEGERGTRILPG</sequence>
<evidence type="ECO:0000256" key="2">
    <source>
        <dbReference type="ARBA" id="ARBA00020752"/>
    </source>
</evidence>
<dbReference type="PANTHER" id="PTHR30409">
    <property type="entry name" value="CARBAMATE KINASE"/>
    <property type="match status" value="1"/>
</dbReference>
<dbReference type="SUPFAM" id="SSF53633">
    <property type="entry name" value="Carbamate kinase-like"/>
    <property type="match status" value="1"/>
</dbReference>
<dbReference type="NCBIfam" id="TIGR00746">
    <property type="entry name" value="arcC"/>
    <property type="match status" value="1"/>
</dbReference>
<dbReference type="GO" id="GO:0016301">
    <property type="term" value="F:kinase activity"/>
    <property type="evidence" value="ECO:0007669"/>
    <property type="project" value="UniProtKB-KW"/>
</dbReference>
<evidence type="ECO:0000256" key="5">
    <source>
        <dbReference type="NCBIfam" id="TIGR00746"/>
    </source>
</evidence>
<dbReference type="CDD" id="cd04235">
    <property type="entry name" value="AAK_CK"/>
    <property type="match status" value="1"/>
</dbReference>
<protein>
    <recommendedName>
        <fullName evidence="2 5">Carbamate kinase</fullName>
    </recommendedName>
</protein>
<evidence type="ECO:0000313" key="9">
    <source>
        <dbReference type="Proteomes" id="UP001341135"/>
    </source>
</evidence>
<dbReference type="NCBIfam" id="NF009007">
    <property type="entry name" value="PRK12352.1"/>
    <property type="match status" value="1"/>
</dbReference>
<keyword evidence="9" id="KW-1185">Reference proteome</keyword>
<dbReference type="PANTHER" id="PTHR30409:SF1">
    <property type="entry name" value="CARBAMATE KINASE-RELATED"/>
    <property type="match status" value="1"/>
</dbReference>
<evidence type="ECO:0000259" key="7">
    <source>
        <dbReference type="Pfam" id="PF00696"/>
    </source>
</evidence>
<dbReference type="InterPro" id="IPR003964">
    <property type="entry name" value="Carb_kinase"/>
</dbReference>
<evidence type="ECO:0000256" key="6">
    <source>
        <dbReference type="PIRNR" id="PIRNR000723"/>
    </source>
</evidence>
<dbReference type="Proteomes" id="UP001341135">
    <property type="component" value="Chromosome"/>
</dbReference>
<evidence type="ECO:0000313" key="8">
    <source>
        <dbReference type="EMBL" id="BES82230.1"/>
    </source>
</evidence>
<dbReference type="PIRSF" id="PIRSF000723">
    <property type="entry name" value="Carbamate_kin"/>
    <property type="match status" value="1"/>
</dbReference>
<evidence type="ECO:0000256" key="4">
    <source>
        <dbReference type="ARBA" id="ARBA00022777"/>
    </source>
</evidence>
<dbReference type="GeneID" id="89289806"/>
<name>A0ABM8IXI1_9CREN</name>
<reference evidence="8 9" key="1">
    <citation type="submission" date="2023-09" db="EMBL/GenBank/DDBJ databases">
        <title>Pyrofollis japonicus gen. nov. sp. nov., a novel member of the family Pyrodictiaceae isolated from the Iheya North hydrothermal field.</title>
        <authorList>
            <person name="Miyazaki U."/>
            <person name="Sanari M."/>
            <person name="Tame A."/>
            <person name="Kitajima M."/>
            <person name="Okamoto A."/>
            <person name="Sawayama S."/>
            <person name="Miyazaki J."/>
            <person name="Takai K."/>
            <person name="Nakagawa S."/>
        </authorList>
    </citation>
    <scope>NUCLEOTIDE SEQUENCE [LARGE SCALE GENOMIC DNA]</scope>
    <source>
        <strain evidence="8 9">AV2</strain>
    </source>
</reference>
<dbReference type="EMBL" id="AP028907">
    <property type="protein sequence ID" value="BES82230.1"/>
    <property type="molecule type" value="Genomic_DNA"/>
</dbReference>
<dbReference type="InterPro" id="IPR036393">
    <property type="entry name" value="AceGlu_kinase-like_sf"/>
</dbReference>
<organism evidence="8 9">
    <name type="scientific">Pyrodictium abyssi</name>
    <dbReference type="NCBI Taxonomy" id="54256"/>
    <lineage>
        <taxon>Archaea</taxon>
        <taxon>Thermoproteota</taxon>
        <taxon>Thermoprotei</taxon>
        <taxon>Desulfurococcales</taxon>
        <taxon>Pyrodictiaceae</taxon>
        <taxon>Pyrodictium</taxon>
    </lineage>
</organism>
<keyword evidence="4 6" id="KW-0418">Kinase</keyword>
<evidence type="ECO:0000256" key="3">
    <source>
        <dbReference type="ARBA" id="ARBA00022679"/>
    </source>
</evidence>
<feature type="domain" description="Aspartate/glutamate/uridylate kinase" evidence="7">
    <location>
        <begin position="4"/>
        <end position="284"/>
    </location>
</feature>